<dbReference type="EMBL" id="LAZR01004495">
    <property type="protein sequence ID" value="KKN08097.1"/>
    <property type="molecule type" value="Genomic_DNA"/>
</dbReference>
<name>A0A0F9N8A4_9ZZZZ</name>
<organism evidence="1">
    <name type="scientific">marine sediment metagenome</name>
    <dbReference type="NCBI Taxonomy" id="412755"/>
    <lineage>
        <taxon>unclassified sequences</taxon>
        <taxon>metagenomes</taxon>
        <taxon>ecological metagenomes</taxon>
    </lineage>
</organism>
<sequence>MTARGDIIDYGGSVTEVAPNLGVKALLISTPSGFIGGTDNFTIDLGDYGCSKVHAIVGSSATTTGQVLAVATFTVTGVSAGVATIESSAAGTNVYNIVLFAY</sequence>
<gene>
    <name evidence="1" type="ORF">LCGC14_1060220</name>
</gene>
<proteinExistence type="predicted"/>
<accession>A0A0F9N8A4</accession>
<evidence type="ECO:0000313" key="1">
    <source>
        <dbReference type="EMBL" id="KKN08097.1"/>
    </source>
</evidence>
<dbReference type="AlphaFoldDB" id="A0A0F9N8A4"/>
<protein>
    <submittedName>
        <fullName evidence="1">Uncharacterized protein</fullName>
    </submittedName>
</protein>
<reference evidence="1" key="1">
    <citation type="journal article" date="2015" name="Nature">
        <title>Complex archaea that bridge the gap between prokaryotes and eukaryotes.</title>
        <authorList>
            <person name="Spang A."/>
            <person name="Saw J.H."/>
            <person name="Jorgensen S.L."/>
            <person name="Zaremba-Niedzwiedzka K."/>
            <person name="Martijn J."/>
            <person name="Lind A.E."/>
            <person name="van Eijk R."/>
            <person name="Schleper C."/>
            <person name="Guy L."/>
            <person name="Ettema T.J."/>
        </authorList>
    </citation>
    <scope>NUCLEOTIDE SEQUENCE</scope>
</reference>
<comment type="caution">
    <text evidence="1">The sequence shown here is derived from an EMBL/GenBank/DDBJ whole genome shotgun (WGS) entry which is preliminary data.</text>
</comment>